<gene>
    <name evidence="2" type="ordered locus">DaAHT2_2391</name>
</gene>
<dbReference type="EMBL" id="CP001940">
    <property type="protein sequence ID" value="ADH87056.1"/>
    <property type="molecule type" value="Genomic_DNA"/>
</dbReference>
<dbReference type="InterPro" id="IPR024796">
    <property type="entry name" value="T4_endonuc_V"/>
</dbReference>
<organism evidence="2 3">
    <name type="scientific">Desulfurivibrio alkaliphilus (strain DSM 19089 / UNIQEM U267 / AHT2)</name>
    <dbReference type="NCBI Taxonomy" id="589865"/>
    <lineage>
        <taxon>Bacteria</taxon>
        <taxon>Pseudomonadati</taxon>
        <taxon>Thermodesulfobacteriota</taxon>
        <taxon>Desulfobulbia</taxon>
        <taxon>Desulfobulbales</taxon>
        <taxon>Desulfobulbaceae</taxon>
        <taxon>Desulfurivibrio</taxon>
    </lineage>
</organism>
<dbReference type="Pfam" id="PF08349">
    <property type="entry name" value="DUF1722"/>
    <property type="match status" value="1"/>
</dbReference>
<dbReference type="KEGG" id="dak:DaAHT2_2391"/>
<sequence length="234" mass="26138">MRVWDIHPGYLNRQSLLGEHRELHGIVAIISQGKKGYANHPETRRWQSYGWALQQRHRLLACEMALRGFTDRSPVALTGSEGNWPAVYLDEPAAQYRLLGQKYQHKEQGRIPLPRNSQQLWAQHKYSVLARDPGLYQKIGASLARPGNRGFAPLARLLAETLRLPPSPGGIGNAAQHLWGYVSGPDCGGKPPELASWSPAELLRETQQRTMANQVTYLLHSTALSDLAAWPDSP</sequence>
<feature type="domain" description="DUF1722" evidence="1">
    <location>
        <begin position="125"/>
        <end position="183"/>
    </location>
</feature>
<name>D6Z023_DESAT</name>
<keyword evidence="3" id="KW-1185">Reference proteome</keyword>
<dbReference type="Pfam" id="PF03013">
    <property type="entry name" value="Pyr_excise"/>
    <property type="match status" value="1"/>
</dbReference>
<dbReference type="Gene3D" id="1.10.440.10">
    <property type="entry name" value="T4 endonuclease V"/>
    <property type="match status" value="1"/>
</dbReference>
<dbReference type="OrthoDB" id="3253436at2"/>
<evidence type="ECO:0000313" key="2">
    <source>
        <dbReference type="EMBL" id="ADH87056.1"/>
    </source>
</evidence>
<proteinExistence type="predicted"/>
<dbReference type="SUPFAM" id="SSF47077">
    <property type="entry name" value="T4 endonuclease V"/>
    <property type="match status" value="1"/>
</dbReference>
<dbReference type="InParanoid" id="D6Z023"/>
<reference evidence="3" key="1">
    <citation type="submission" date="2010-02" db="EMBL/GenBank/DDBJ databases">
        <title>Complete sequence of Desulfurivibrio alkaliphilus AHT2.</title>
        <authorList>
            <consortium name="US DOE Joint Genome Institute"/>
            <person name="Pitluck S."/>
            <person name="Chertkov O."/>
            <person name="Detter J.C."/>
            <person name="Han C."/>
            <person name="Tapia R."/>
            <person name="Larimer F."/>
            <person name="Land M."/>
            <person name="Hauser L."/>
            <person name="Kyrpides N."/>
            <person name="Mikhailova N."/>
            <person name="Sorokin D.Y."/>
            <person name="Muyzer G."/>
            <person name="Woyke T."/>
        </authorList>
    </citation>
    <scope>NUCLEOTIDE SEQUENCE [LARGE SCALE GENOMIC DNA]</scope>
    <source>
        <strain evidence="3">DSM 19089 / UNIQEM U267 / AHT2</strain>
    </source>
</reference>
<accession>D6Z023</accession>
<dbReference type="Proteomes" id="UP000001508">
    <property type="component" value="Chromosome"/>
</dbReference>
<dbReference type="eggNOG" id="ENOG502ZBXX">
    <property type="taxonomic scope" value="Bacteria"/>
</dbReference>
<dbReference type="InterPro" id="IPR013560">
    <property type="entry name" value="DUF1722"/>
</dbReference>
<dbReference type="InterPro" id="IPR004260">
    <property type="entry name" value="Pyr-dimer_DNA_glycosylase"/>
</dbReference>
<evidence type="ECO:0000259" key="1">
    <source>
        <dbReference type="Pfam" id="PF08349"/>
    </source>
</evidence>
<protein>
    <recommendedName>
        <fullName evidence="1">DUF1722 domain-containing protein</fullName>
    </recommendedName>
</protein>
<dbReference type="HOGENOM" id="CLU_088544_0_0_7"/>
<dbReference type="RefSeq" id="WP_013164568.1">
    <property type="nucleotide sequence ID" value="NC_014216.1"/>
</dbReference>
<evidence type="ECO:0000313" key="3">
    <source>
        <dbReference type="Proteomes" id="UP000001508"/>
    </source>
</evidence>
<dbReference type="AlphaFoldDB" id="D6Z023"/>